<reference evidence="2" key="1">
    <citation type="submission" date="2022-12" db="EMBL/GenBank/DDBJ databases">
        <title>Genome assemblies of Blomia tropicalis.</title>
        <authorList>
            <person name="Cui Y."/>
        </authorList>
    </citation>
    <scope>NUCLEOTIDE SEQUENCE</scope>
    <source>
        <tissue evidence="2">Adult mites</tissue>
    </source>
</reference>
<organism evidence="2 3">
    <name type="scientific">Blomia tropicalis</name>
    <name type="common">Mite</name>
    <dbReference type="NCBI Taxonomy" id="40697"/>
    <lineage>
        <taxon>Eukaryota</taxon>
        <taxon>Metazoa</taxon>
        <taxon>Ecdysozoa</taxon>
        <taxon>Arthropoda</taxon>
        <taxon>Chelicerata</taxon>
        <taxon>Arachnida</taxon>
        <taxon>Acari</taxon>
        <taxon>Acariformes</taxon>
        <taxon>Sarcoptiformes</taxon>
        <taxon>Astigmata</taxon>
        <taxon>Glycyphagoidea</taxon>
        <taxon>Echimyopodidae</taxon>
        <taxon>Blomia</taxon>
    </lineage>
</organism>
<feature type="region of interest" description="Disordered" evidence="1">
    <location>
        <begin position="1"/>
        <end position="85"/>
    </location>
</feature>
<dbReference type="EMBL" id="JAPWDV010000002">
    <property type="protein sequence ID" value="KAJ6219145.1"/>
    <property type="molecule type" value="Genomic_DNA"/>
</dbReference>
<evidence type="ECO:0000256" key="1">
    <source>
        <dbReference type="SAM" id="MobiDB-lite"/>
    </source>
</evidence>
<feature type="compositionally biased region" description="Polar residues" evidence="1">
    <location>
        <begin position="29"/>
        <end position="38"/>
    </location>
</feature>
<name>A0A9Q0RM54_BLOTA</name>
<protein>
    <submittedName>
        <fullName evidence="2">Uncharacterized protein</fullName>
    </submittedName>
</protein>
<feature type="compositionally biased region" description="Low complexity" evidence="1">
    <location>
        <begin position="17"/>
        <end position="28"/>
    </location>
</feature>
<dbReference type="AlphaFoldDB" id="A0A9Q0RM54"/>
<gene>
    <name evidence="2" type="ORF">RDWZM_004957</name>
</gene>
<evidence type="ECO:0000313" key="3">
    <source>
        <dbReference type="Proteomes" id="UP001142055"/>
    </source>
</evidence>
<accession>A0A9Q0RM54</accession>
<feature type="region of interest" description="Disordered" evidence="1">
    <location>
        <begin position="341"/>
        <end position="376"/>
    </location>
</feature>
<comment type="caution">
    <text evidence="2">The sequence shown here is derived from an EMBL/GenBank/DDBJ whole genome shotgun (WGS) entry which is preliminary data.</text>
</comment>
<keyword evidence="3" id="KW-1185">Reference proteome</keyword>
<feature type="compositionally biased region" description="Polar residues" evidence="1">
    <location>
        <begin position="1"/>
        <end position="16"/>
    </location>
</feature>
<feature type="compositionally biased region" description="Polar residues" evidence="1">
    <location>
        <begin position="45"/>
        <end position="66"/>
    </location>
</feature>
<feature type="compositionally biased region" description="Polar residues" evidence="1">
    <location>
        <begin position="347"/>
        <end position="376"/>
    </location>
</feature>
<dbReference type="Proteomes" id="UP001142055">
    <property type="component" value="Chromosome 2"/>
</dbReference>
<evidence type="ECO:0000313" key="2">
    <source>
        <dbReference type="EMBL" id="KAJ6219145.1"/>
    </source>
</evidence>
<sequence>MTDGSGSIMTGTVQLKTTTTPNNVNNTTQILKSDSLNKNAKPENGTMNSDGSGARSNVPKPSSFSDVHQHRHHHRRNGSVTSLGVRQLEQLRLGIPTGAMPMQSPGWTFPSSYYPMNRTAYPPFNYGQCYPSPPQFSPTLNLMGPMISRPMPSTQTGYWLRNHLPAMLCYLESNPDVDQALGLIAHRIGDSLVQSYFGAAYSPPNYAYYSQAYGPYYNSGPFTANCGNNATFPHQPTNMTGPDNGKTCTAKEVQMNCFEKCQDRTSNRSTQQQQHRNICNQMKRCPKTGQQCSTPSCGVKCCKMSEECNTKNLISNSTNMVAGTSNLTKSQEPIEKCAKFIPKESSTRNSTKRSMPSLISSPGVGSTASNVQTKKA</sequence>
<proteinExistence type="predicted"/>